<evidence type="ECO:0000256" key="3">
    <source>
        <dbReference type="SAM" id="SignalP"/>
    </source>
</evidence>
<feature type="chain" id="PRO_5030001933" evidence="3">
    <location>
        <begin position="25"/>
        <end position="306"/>
    </location>
</feature>
<evidence type="ECO:0000256" key="2">
    <source>
        <dbReference type="RuleBase" id="RU003494"/>
    </source>
</evidence>
<dbReference type="Gene3D" id="1.20.1050.10">
    <property type="match status" value="1"/>
</dbReference>
<dbReference type="PROSITE" id="PS50405">
    <property type="entry name" value="GST_CTER"/>
    <property type="match status" value="1"/>
</dbReference>
<evidence type="ECO:0000256" key="1">
    <source>
        <dbReference type="ARBA" id="ARBA00007409"/>
    </source>
</evidence>
<dbReference type="OrthoDB" id="422574at2759"/>
<evidence type="ECO:0000259" key="5">
    <source>
        <dbReference type="PROSITE" id="PS50405"/>
    </source>
</evidence>
<dbReference type="InterPro" id="IPR036282">
    <property type="entry name" value="Glutathione-S-Trfase_C_sf"/>
</dbReference>
<dbReference type="InterPro" id="IPR036249">
    <property type="entry name" value="Thioredoxin-like_sf"/>
</dbReference>
<reference evidence="6" key="1">
    <citation type="journal article" date="2014" name="Genome Announc.">
        <title>Draft genome sequence of Rhodosporidium toruloides CECT1137, an oleaginous yeast of biotechnological interest.</title>
        <authorList>
            <person name="Morin N."/>
            <person name="Calcas X."/>
            <person name="Devillers H."/>
            <person name="Durrens P."/>
            <person name="Sherman D.J."/>
            <person name="Nicaud J.-M."/>
            <person name="Neuveglise C."/>
        </authorList>
    </citation>
    <scope>NUCLEOTIDE SEQUENCE</scope>
    <source>
        <strain evidence="6">CECT1137</strain>
    </source>
</reference>
<gene>
    <name evidence="6" type="ORF">RHTO0S_16e04676g</name>
</gene>
<keyword evidence="3" id="KW-0732">Signal</keyword>
<dbReference type="InterPro" id="IPR004045">
    <property type="entry name" value="Glutathione_S-Trfase_N"/>
</dbReference>
<dbReference type="SFLD" id="SFLDS00019">
    <property type="entry name" value="Glutathione_Transferase_(cytos"/>
    <property type="match status" value="1"/>
</dbReference>
<proteinExistence type="inferred from homology"/>
<dbReference type="PROSITE" id="PS50404">
    <property type="entry name" value="GST_NTER"/>
    <property type="match status" value="1"/>
</dbReference>
<feature type="signal peptide" evidence="3">
    <location>
        <begin position="1"/>
        <end position="24"/>
    </location>
</feature>
<dbReference type="InterPro" id="IPR040079">
    <property type="entry name" value="Glutathione_S-Trfase"/>
</dbReference>
<dbReference type="InterPro" id="IPR010987">
    <property type="entry name" value="Glutathione-S-Trfase_C-like"/>
</dbReference>
<name>A0A061BK09_RHOTO</name>
<dbReference type="Pfam" id="PF00043">
    <property type="entry name" value="GST_C"/>
    <property type="match status" value="1"/>
</dbReference>
<dbReference type="SUPFAM" id="SSF47616">
    <property type="entry name" value="GST C-terminal domain-like"/>
    <property type="match status" value="1"/>
</dbReference>
<dbReference type="AlphaFoldDB" id="A0A061BK09"/>
<comment type="similarity">
    <text evidence="1 2">Belongs to the GST superfamily.</text>
</comment>
<dbReference type="InterPro" id="IPR004046">
    <property type="entry name" value="GST_C"/>
</dbReference>
<organism evidence="6">
    <name type="scientific">Rhodotorula toruloides</name>
    <name type="common">Yeast</name>
    <name type="synonym">Rhodosporidium toruloides</name>
    <dbReference type="NCBI Taxonomy" id="5286"/>
    <lineage>
        <taxon>Eukaryota</taxon>
        <taxon>Fungi</taxon>
        <taxon>Dikarya</taxon>
        <taxon>Basidiomycota</taxon>
        <taxon>Pucciniomycotina</taxon>
        <taxon>Microbotryomycetes</taxon>
        <taxon>Sporidiobolales</taxon>
        <taxon>Sporidiobolaceae</taxon>
        <taxon>Rhodotorula</taxon>
    </lineage>
</organism>
<dbReference type="PANTHER" id="PTHR44051:SF8">
    <property type="entry name" value="GLUTATHIONE S-TRANSFERASE GSTA"/>
    <property type="match status" value="1"/>
</dbReference>
<protein>
    <submittedName>
        <fullName evidence="6">RHTO0S16e04676g1_1</fullName>
    </submittedName>
</protein>
<feature type="domain" description="GST C-terminal" evidence="5">
    <location>
        <begin position="142"/>
        <end position="273"/>
    </location>
</feature>
<dbReference type="CDD" id="cd03048">
    <property type="entry name" value="GST_N_Ure2p_like"/>
    <property type="match status" value="1"/>
</dbReference>
<dbReference type="Gene3D" id="3.40.30.10">
    <property type="entry name" value="Glutaredoxin"/>
    <property type="match status" value="1"/>
</dbReference>
<dbReference type="SFLD" id="SFLDG00358">
    <property type="entry name" value="Main_(cytGST)"/>
    <property type="match status" value="1"/>
</dbReference>
<evidence type="ECO:0000313" key="6">
    <source>
        <dbReference type="EMBL" id="CDR48257.1"/>
    </source>
</evidence>
<accession>A0A061BK09</accession>
<sequence>MLAPLRTRLPWLLLATTHLPASLASSSTSSNYKARRMATGPPALESGIALYSYRTPNVLKINVALEELKSLGSPLTWVEHPIDISQNVQKQPWFLAEINPNGRIPAMVDYNRGAQRVFETGSILLYLSRWYDAERYLLHFENDRDETEMVSWIFFQHGGYGPMAGQAGHFLNAAPVKDRYAARRYIDESKRLLQVYETRLAEGQGREFLVGEGRGKFSYADIASFSWIRAHPFSLALPSLTHAGYPLLDSWVRRIESRPGAAKAVEGDMISRLKGEEGWEEKVKEKGRWVWEEEEGQKEGRKRDEL</sequence>
<dbReference type="SUPFAM" id="SSF52833">
    <property type="entry name" value="Thioredoxin-like"/>
    <property type="match status" value="1"/>
</dbReference>
<feature type="domain" description="GST N-terminal" evidence="4">
    <location>
        <begin position="77"/>
        <end position="135"/>
    </location>
</feature>
<dbReference type="Pfam" id="PF02798">
    <property type="entry name" value="GST_N"/>
    <property type="match status" value="1"/>
</dbReference>
<dbReference type="EMBL" id="LK052951">
    <property type="protein sequence ID" value="CDR48257.1"/>
    <property type="molecule type" value="Genomic_DNA"/>
</dbReference>
<dbReference type="PANTHER" id="PTHR44051">
    <property type="entry name" value="GLUTATHIONE S-TRANSFERASE-RELATED"/>
    <property type="match status" value="1"/>
</dbReference>
<evidence type="ECO:0000259" key="4">
    <source>
        <dbReference type="PROSITE" id="PS50404"/>
    </source>
</evidence>